<evidence type="ECO:0000313" key="2">
    <source>
        <dbReference type="Proteomes" id="UP000074561"/>
    </source>
</evidence>
<gene>
    <name evidence="1" type="ORF">CPter91_4698</name>
</gene>
<dbReference type="Proteomes" id="UP000074561">
    <property type="component" value="Chromosome"/>
</dbReference>
<name>A0A127QAA7_9BURK</name>
<reference evidence="1 2" key="1">
    <citation type="submission" date="2015-11" db="EMBL/GenBank/DDBJ databases">
        <title>Exploring the genomic traits of fungus-feeding bacterial genus Collimonas.</title>
        <authorList>
            <person name="Song C."/>
            <person name="Schmidt R."/>
            <person name="de Jager V."/>
            <person name="Krzyzanowska D."/>
            <person name="Jongedijk E."/>
            <person name="Cankar K."/>
            <person name="Beekwilder J."/>
            <person name="van Veen A."/>
            <person name="de Boer W."/>
            <person name="van Veen J.A."/>
            <person name="Garbeva P."/>
        </authorList>
    </citation>
    <scope>NUCLEOTIDE SEQUENCE [LARGE SCALE GENOMIC DNA]</scope>
    <source>
        <strain evidence="1 2">Ter91</strain>
    </source>
</reference>
<dbReference type="AlphaFoldDB" id="A0A127QAA7"/>
<dbReference type="PATRIC" id="fig|279113.9.peg.4655"/>
<organism evidence="1 2">
    <name type="scientific">Collimonas pratensis</name>
    <dbReference type="NCBI Taxonomy" id="279113"/>
    <lineage>
        <taxon>Bacteria</taxon>
        <taxon>Pseudomonadati</taxon>
        <taxon>Pseudomonadota</taxon>
        <taxon>Betaproteobacteria</taxon>
        <taxon>Burkholderiales</taxon>
        <taxon>Oxalobacteraceae</taxon>
        <taxon>Collimonas</taxon>
    </lineage>
</organism>
<dbReference type="EMBL" id="CP013234">
    <property type="protein sequence ID" value="AMP06997.1"/>
    <property type="molecule type" value="Genomic_DNA"/>
</dbReference>
<accession>A0A127QAA7</accession>
<sequence>MLWNQMLFVEICEVAFAYDVLVAGGTHSATGNGSSDFS</sequence>
<proteinExistence type="predicted"/>
<evidence type="ECO:0000313" key="1">
    <source>
        <dbReference type="EMBL" id="AMP06997.1"/>
    </source>
</evidence>
<protein>
    <submittedName>
        <fullName evidence="1">Uncharacterized protein</fullName>
    </submittedName>
</protein>
<dbReference type="KEGG" id="cpra:CPter91_4698"/>